<reference evidence="2" key="1">
    <citation type="submission" date="2013-04" db="EMBL/GenBank/DDBJ databases">
        <authorList>
            <person name="Qu J."/>
            <person name="Murali S.C."/>
            <person name="Bandaranaike D."/>
            <person name="Bellair M."/>
            <person name="Blankenburg K."/>
            <person name="Chao H."/>
            <person name="Dinh H."/>
            <person name="Doddapaneni H."/>
            <person name="Downs B."/>
            <person name="Dugan-Rocha S."/>
            <person name="Elkadiri S."/>
            <person name="Gnanaolivu R.D."/>
            <person name="Hernandez B."/>
            <person name="Javaid M."/>
            <person name="Jayaseelan J.C."/>
            <person name="Lee S."/>
            <person name="Li M."/>
            <person name="Ming W."/>
            <person name="Munidasa M."/>
            <person name="Muniz J."/>
            <person name="Nguyen L."/>
            <person name="Ongeri F."/>
            <person name="Osuji N."/>
            <person name="Pu L.-L."/>
            <person name="Puazo M."/>
            <person name="Qu C."/>
            <person name="Quiroz J."/>
            <person name="Raj R."/>
            <person name="Weissenberger G."/>
            <person name="Xin Y."/>
            <person name="Zou X."/>
            <person name="Han Y."/>
            <person name="Richards S."/>
            <person name="Worley K."/>
            <person name="Muzny D."/>
            <person name="Gibbs R."/>
        </authorList>
    </citation>
    <scope>NUCLEOTIDE SEQUENCE</scope>
    <source>
        <strain evidence="2">Sampled in the wild</strain>
    </source>
</reference>
<dbReference type="PANTHER" id="PTHR47027">
    <property type="entry name" value="REVERSE TRANSCRIPTASE DOMAIN-CONTAINING PROTEIN"/>
    <property type="match status" value="1"/>
</dbReference>
<name>A0A8K0KM15_LADFU</name>
<evidence type="ECO:0000313" key="2">
    <source>
        <dbReference type="EMBL" id="KAG8237102.1"/>
    </source>
</evidence>
<dbReference type="EMBL" id="KZ309124">
    <property type="protein sequence ID" value="KAG8237102.1"/>
    <property type="molecule type" value="Genomic_DNA"/>
</dbReference>
<keyword evidence="3" id="KW-1185">Reference proteome</keyword>
<reference evidence="2" key="2">
    <citation type="submission" date="2017-10" db="EMBL/GenBank/DDBJ databases">
        <title>Ladona fulva Genome sequencing and assembly.</title>
        <authorList>
            <person name="Murali S."/>
            <person name="Richards S."/>
            <person name="Bandaranaike D."/>
            <person name="Bellair M."/>
            <person name="Blankenburg K."/>
            <person name="Chao H."/>
            <person name="Dinh H."/>
            <person name="Doddapaneni H."/>
            <person name="Dugan-Rocha S."/>
            <person name="Elkadiri S."/>
            <person name="Gnanaolivu R."/>
            <person name="Hernandez B."/>
            <person name="Skinner E."/>
            <person name="Javaid M."/>
            <person name="Lee S."/>
            <person name="Li M."/>
            <person name="Ming W."/>
            <person name="Munidasa M."/>
            <person name="Muniz J."/>
            <person name="Nguyen L."/>
            <person name="Hughes D."/>
            <person name="Osuji N."/>
            <person name="Pu L.-L."/>
            <person name="Puazo M."/>
            <person name="Qu C."/>
            <person name="Quiroz J."/>
            <person name="Raj R."/>
            <person name="Weissenberger G."/>
            <person name="Xin Y."/>
            <person name="Zou X."/>
            <person name="Han Y."/>
            <person name="Worley K."/>
            <person name="Muzny D."/>
            <person name="Gibbs R."/>
        </authorList>
    </citation>
    <scope>NUCLEOTIDE SEQUENCE</scope>
    <source>
        <strain evidence="2">Sampled in the wild</strain>
    </source>
</reference>
<dbReference type="PROSITE" id="PS50878">
    <property type="entry name" value="RT_POL"/>
    <property type="match status" value="1"/>
</dbReference>
<organism evidence="2 3">
    <name type="scientific">Ladona fulva</name>
    <name type="common">Scarce chaser dragonfly</name>
    <name type="synonym">Libellula fulva</name>
    <dbReference type="NCBI Taxonomy" id="123851"/>
    <lineage>
        <taxon>Eukaryota</taxon>
        <taxon>Metazoa</taxon>
        <taxon>Ecdysozoa</taxon>
        <taxon>Arthropoda</taxon>
        <taxon>Hexapoda</taxon>
        <taxon>Insecta</taxon>
        <taxon>Pterygota</taxon>
        <taxon>Palaeoptera</taxon>
        <taxon>Odonata</taxon>
        <taxon>Epiprocta</taxon>
        <taxon>Anisoptera</taxon>
        <taxon>Libelluloidea</taxon>
        <taxon>Libellulidae</taxon>
        <taxon>Ladona</taxon>
    </lineage>
</organism>
<proteinExistence type="predicted"/>
<protein>
    <recommendedName>
        <fullName evidence="1">Reverse transcriptase domain-containing protein</fullName>
    </recommendedName>
</protein>
<gene>
    <name evidence="2" type="ORF">J437_LFUL015469</name>
</gene>
<dbReference type="InterPro" id="IPR000477">
    <property type="entry name" value="RT_dom"/>
</dbReference>
<sequence>MNGVRQGCELAPLLFNHSFKARTVYYRTEGLASATALTINSTTSKNVRVRFLTELQYADDLVILASTTDEAQKMMSTFNNVYQSLGMEVNSAKTKLLVMKCHAPLSPQIETAVSLASSQIEVVDQFSYLGSHQMLHQKAT</sequence>
<dbReference type="GO" id="GO:0071897">
    <property type="term" value="P:DNA biosynthetic process"/>
    <property type="evidence" value="ECO:0007669"/>
    <property type="project" value="UniProtKB-ARBA"/>
</dbReference>
<feature type="domain" description="Reverse transcriptase" evidence="1">
    <location>
        <begin position="1"/>
        <end position="133"/>
    </location>
</feature>
<comment type="caution">
    <text evidence="2">The sequence shown here is derived from an EMBL/GenBank/DDBJ whole genome shotgun (WGS) entry which is preliminary data.</text>
</comment>
<accession>A0A8K0KM15</accession>
<dbReference type="InterPro" id="IPR043502">
    <property type="entry name" value="DNA/RNA_pol_sf"/>
</dbReference>
<dbReference type="AlphaFoldDB" id="A0A8K0KM15"/>
<evidence type="ECO:0000259" key="1">
    <source>
        <dbReference type="PROSITE" id="PS50878"/>
    </source>
</evidence>
<dbReference type="OrthoDB" id="425681at2759"/>
<dbReference type="Proteomes" id="UP000792457">
    <property type="component" value="Unassembled WGS sequence"/>
</dbReference>
<dbReference type="SUPFAM" id="SSF56672">
    <property type="entry name" value="DNA/RNA polymerases"/>
    <property type="match status" value="1"/>
</dbReference>
<dbReference type="PANTHER" id="PTHR47027:SF30">
    <property type="entry name" value="THAP-TYPE DOMAIN-CONTAINING PROTEIN"/>
    <property type="match status" value="1"/>
</dbReference>
<evidence type="ECO:0000313" key="3">
    <source>
        <dbReference type="Proteomes" id="UP000792457"/>
    </source>
</evidence>
<dbReference type="Pfam" id="PF00078">
    <property type="entry name" value="RVT_1"/>
    <property type="match status" value="1"/>
</dbReference>